<feature type="transmembrane region" description="Helical" evidence="1">
    <location>
        <begin position="67"/>
        <end position="86"/>
    </location>
</feature>
<organism evidence="2 3">
    <name type="scientific">Eiseniibacteriota bacterium</name>
    <dbReference type="NCBI Taxonomy" id="2212470"/>
    <lineage>
        <taxon>Bacteria</taxon>
        <taxon>Candidatus Eiseniibacteriota</taxon>
    </lineage>
</organism>
<keyword evidence="1" id="KW-1133">Transmembrane helix</keyword>
<dbReference type="Pfam" id="PF14325">
    <property type="entry name" value="DUF4383"/>
    <property type="match status" value="1"/>
</dbReference>
<evidence type="ECO:0000313" key="3">
    <source>
        <dbReference type="Proteomes" id="UP000319829"/>
    </source>
</evidence>
<evidence type="ECO:0000313" key="2">
    <source>
        <dbReference type="EMBL" id="TMQ52296.1"/>
    </source>
</evidence>
<reference evidence="2 3" key="1">
    <citation type="journal article" date="2019" name="Nat. Microbiol.">
        <title>Mediterranean grassland soil C-N compound turnover is dependent on rainfall and depth, and is mediated by genomically divergent microorganisms.</title>
        <authorList>
            <person name="Diamond S."/>
            <person name="Andeer P.F."/>
            <person name="Li Z."/>
            <person name="Crits-Christoph A."/>
            <person name="Burstein D."/>
            <person name="Anantharaman K."/>
            <person name="Lane K.R."/>
            <person name="Thomas B.C."/>
            <person name="Pan C."/>
            <person name="Northen T.R."/>
            <person name="Banfield J.F."/>
        </authorList>
    </citation>
    <scope>NUCLEOTIDE SEQUENCE [LARGE SCALE GENOMIC DNA]</scope>
    <source>
        <strain evidence="2">WS_4</strain>
    </source>
</reference>
<name>A0A538SLP3_UNCEI</name>
<feature type="transmembrane region" description="Helical" evidence="1">
    <location>
        <begin position="106"/>
        <end position="127"/>
    </location>
</feature>
<comment type="caution">
    <text evidence="2">The sequence shown here is derived from an EMBL/GenBank/DDBJ whole genome shotgun (WGS) entry which is preliminary data.</text>
</comment>
<proteinExistence type="predicted"/>
<feature type="transmembrane region" description="Helical" evidence="1">
    <location>
        <begin position="44"/>
        <end position="60"/>
    </location>
</feature>
<protein>
    <submittedName>
        <fullName evidence="2">DUF4383 domain-containing protein</fullName>
    </submittedName>
</protein>
<dbReference type="EMBL" id="VBOU01000105">
    <property type="protein sequence ID" value="TMQ52296.1"/>
    <property type="molecule type" value="Genomic_DNA"/>
</dbReference>
<keyword evidence="1" id="KW-0472">Membrane</keyword>
<evidence type="ECO:0000256" key="1">
    <source>
        <dbReference type="SAM" id="Phobius"/>
    </source>
</evidence>
<accession>A0A538SLP3</accession>
<gene>
    <name evidence="2" type="ORF">E6K74_12545</name>
</gene>
<keyword evidence="1" id="KW-0812">Transmembrane</keyword>
<sequence>MLKLLAWVYTAGFVGIFLITHAPGLTDARGYLLGLFKIDPIDDIVHLLSGLAGGIVAMWAPGAIRTYLQWIGLLYGLDAVAGLTQGRGLLDLSIFMRGMGTPDFSLTNFLVNLPHIALAGIALVFGFRKSPPPARSAA</sequence>
<dbReference type="Proteomes" id="UP000319829">
    <property type="component" value="Unassembled WGS sequence"/>
</dbReference>
<dbReference type="AlphaFoldDB" id="A0A538SLP3"/>